<sequence>MNFSALILEFLNKQGQVNIPGFGVFYLKNSNAAVDNESGHILPPGKEVAFRTELSEKDSNLVDIVAQQSSLSRIEAEIEVKKLTNFWNSTLEKDGKIAIENIGIFFLDDSKLHFTGERTENLSPDFYGLEEINLSQIKNPQPIESARNAAKPYRFSKTVFWLVPILLGIGAITYLGIAQPETIFGEKSFGNGFGKTTAKKAKKDSAKTNSVVAKNLALDTIKSDSIATTIAPVKKWSSKKKYNSKWKKSKKRRNH</sequence>
<reference evidence="7" key="1">
    <citation type="journal article" date="2019" name="Int. J. Syst. Evol. Microbiol.">
        <title>The Global Catalogue of Microorganisms (GCM) 10K type strain sequencing project: providing services to taxonomists for standard genome sequencing and annotation.</title>
        <authorList>
            <consortium name="The Broad Institute Genomics Platform"/>
            <consortium name="The Broad Institute Genome Sequencing Center for Infectious Disease"/>
            <person name="Wu L."/>
            <person name="Ma J."/>
        </authorList>
    </citation>
    <scope>NUCLEOTIDE SEQUENCE [LARGE SCALE GENOMIC DNA]</scope>
    <source>
        <strain evidence="7">KCTC 52204</strain>
    </source>
</reference>
<evidence type="ECO:0000256" key="3">
    <source>
        <dbReference type="SAM" id="Phobius"/>
    </source>
</evidence>
<accession>A0ABW5K901</accession>
<organism evidence="6 7">
    <name type="scientific">Kaistella montana</name>
    <dbReference type="NCBI Taxonomy" id="1849733"/>
    <lineage>
        <taxon>Bacteria</taxon>
        <taxon>Pseudomonadati</taxon>
        <taxon>Bacteroidota</taxon>
        <taxon>Flavobacteriia</taxon>
        <taxon>Flavobacteriales</taxon>
        <taxon>Weeksellaceae</taxon>
        <taxon>Chryseobacterium group</taxon>
        <taxon>Kaistella</taxon>
    </lineage>
</organism>
<evidence type="ECO:0000313" key="6">
    <source>
        <dbReference type="EMBL" id="MFD2545324.1"/>
    </source>
</evidence>
<protein>
    <recommendedName>
        <fullName evidence="8">CCDC81-like prokaryotic HU domain-containing protein</fullName>
    </recommendedName>
</protein>
<dbReference type="SUPFAM" id="SSF47729">
    <property type="entry name" value="IHF-like DNA-binding proteins"/>
    <property type="match status" value="1"/>
</dbReference>
<gene>
    <name evidence="6" type="ORF">ACFSO8_07610</name>
</gene>
<dbReference type="InterPro" id="IPR040495">
    <property type="entry name" value="HU-CCDC81_bac_1"/>
</dbReference>
<proteinExistence type="predicted"/>
<dbReference type="InterPro" id="IPR010992">
    <property type="entry name" value="IHF-like_DNA-bd_dom_sf"/>
</dbReference>
<evidence type="ECO:0000313" key="7">
    <source>
        <dbReference type="Proteomes" id="UP001597394"/>
    </source>
</evidence>
<feature type="region of interest" description="Disordered" evidence="2">
    <location>
        <begin position="235"/>
        <end position="255"/>
    </location>
</feature>
<dbReference type="Pfam" id="PF18174">
    <property type="entry name" value="HU-CCDC81_bac_1"/>
    <property type="match status" value="1"/>
</dbReference>
<evidence type="ECO:0000256" key="1">
    <source>
        <dbReference type="ARBA" id="ARBA00023125"/>
    </source>
</evidence>
<keyword evidence="3" id="KW-0472">Membrane</keyword>
<feature type="domain" description="CCDC81-like prokaryotic HU" evidence="4">
    <location>
        <begin position="7"/>
        <end position="58"/>
    </location>
</feature>
<keyword evidence="3" id="KW-1133">Transmembrane helix</keyword>
<keyword evidence="3" id="KW-0812">Transmembrane</keyword>
<dbReference type="Proteomes" id="UP001597394">
    <property type="component" value="Unassembled WGS sequence"/>
</dbReference>
<name>A0ABW5K901_9FLAO</name>
<feature type="domain" description="CCDC81-like prokaryotic HU" evidence="5">
    <location>
        <begin position="61"/>
        <end position="127"/>
    </location>
</feature>
<feature type="transmembrane region" description="Helical" evidence="3">
    <location>
        <begin position="159"/>
        <end position="177"/>
    </location>
</feature>
<evidence type="ECO:0008006" key="8">
    <source>
        <dbReference type="Google" id="ProtNLM"/>
    </source>
</evidence>
<comment type="caution">
    <text evidence="6">The sequence shown here is derived from an EMBL/GenBank/DDBJ whole genome shotgun (WGS) entry which is preliminary data.</text>
</comment>
<keyword evidence="7" id="KW-1185">Reference proteome</keyword>
<dbReference type="EMBL" id="JBHULG010000002">
    <property type="protein sequence ID" value="MFD2545324.1"/>
    <property type="molecule type" value="Genomic_DNA"/>
</dbReference>
<evidence type="ECO:0000259" key="5">
    <source>
        <dbReference type="Pfam" id="PF18175"/>
    </source>
</evidence>
<feature type="compositionally biased region" description="Basic residues" evidence="2">
    <location>
        <begin position="236"/>
        <end position="255"/>
    </location>
</feature>
<keyword evidence="1" id="KW-0238">DNA-binding</keyword>
<dbReference type="InterPro" id="IPR041268">
    <property type="entry name" value="HU-CCDC81_bac_2"/>
</dbReference>
<dbReference type="RefSeq" id="WP_255929343.1">
    <property type="nucleotide sequence ID" value="NZ_JANFQP010000002.1"/>
</dbReference>
<dbReference type="Pfam" id="PF18175">
    <property type="entry name" value="HU-CCDC81_bac_2"/>
    <property type="match status" value="1"/>
</dbReference>
<evidence type="ECO:0000256" key="2">
    <source>
        <dbReference type="SAM" id="MobiDB-lite"/>
    </source>
</evidence>
<evidence type="ECO:0000259" key="4">
    <source>
        <dbReference type="Pfam" id="PF18174"/>
    </source>
</evidence>